<comment type="caution">
    <text evidence="1">The sequence shown here is derived from an EMBL/GenBank/DDBJ whole genome shotgun (WGS) entry which is preliminary data.</text>
</comment>
<evidence type="ECO:0000313" key="1">
    <source>
        <dbReference type="EMBL" id="TWT62012.1"/>
    </source>
</evidence>
<dbReference type="Proteomes" id="UP000316095">
    <property type="component" value="Unassembled WGS sequence"/>
</dbReference>
<accession>A0A5C5XJP9</accession>
<keyword evidence="2" id="KW-1185">Reference proteome</keyword>
<dbReference type="EMBL" id="SJPG01000001">
    <property type="protein sequence ID" value="TWT62012.1"/>
    <property type="molecule type" value="Genomic_DNA"/>
</dbReference>
<evidence type="ECO:0000313" key="2">
    <source>
        <dbReference type="Proteomes" id="UP000316095"/>
    </source>
</evidence>
<sequence>MAKKVSSQLWLQGRVPSGYWDHVTNQKAYMRWLAKELGYKKTEDWYQVSKQDFHVRSGGGLLANYYHDSPQQAVLAHFPEYEWRPWLFRSTSQGFWQDKKNRLAYMDWLGEHLGLKSLEDWYKVSRSHFHTNHGGGMLANYYGDSVFRALREYAPKKKWVPWRFATVPQGFWKEQKNRQTYLRWLGKELGYDKPSDWYKLTRQHFSENHGEALFATYYNGSIMKALKDYRPSQKWSADRLREARKE</sequence>
<protein>
    <submittedName>
        <fullName evidence="1">Uncharacterized protein</fullName>
    </submittedName>
</protein>
<dbReference type="OrthoDB" id="212430at2"/>
<name>A0A5C5XJP9_9PLAN</name>
<proteinExistence type="predicted"/>
<organism evidence="1 2">
    <name type="scientific">Rubinisphaera italica</name>
    <dbReference type="NCBI Taxonomy" id="2527969"/>
    <lineage>
        <taxon>Bacteria</taxon>
        <taxon>Pseudomonadati</taxon>
        <taxon>Planctomycetota</taxon>
        <taxon>Planctomycetia</taxon>
        <taxon>Planctomycetales</taxon>
        <taxon>Planctomycetaceae</taxon>
        <taxon>Rubinisphaera</taxon>
    </lineage>
</organism>
<dbReference type="RefSeq" id="WP_146503917.1">
    <property type="nucleotide sequence ID" value="NZ_SJPG01000001.1"/>
</dbReference>
<dbReference type="AlphaFoldDB" id="A0A5C5XJP9"/>
<gene>
    <name evidence="1" type="ORF">Pan54_27510</name>
</gene>
<reference evidence="1 2" key="1">
    <citation type="submission" date="2019-02" db="EMBL/GenBank/DDBJ databases">
        <title>Deep-cultivation of Planctomycetes and their phenomic and genomic characterization uncovers novel biology.</title>
        <authorList>
            <person name="Wiegand S."/>
            <person name="Jogler M."/>
            <person name="Boedeker C."/>
            <person name="Pinto D."/>
            <person name="Vollmers J."/>
            <person name="Rivas-Marin E."/>
            <person name="Kohn T."/>
            <person name="Peeters S.H."/>
            <person name="Heuer A."/>
            <person name="Rast P."/>
            <person name="Oberbeckmann S."/>
            <person name="Bunk B."/>
            <person name="Jeske O."/>
            <person name="Meyerdierks A."/>
            <person name="Storesund J.E."/>
            <person name="Kallscheuer N."/>
            <person name="Luecker S."/>
            <person name="Lage O.M."/>
            <person name="Pohl T."/>
            <person name="Merkel B.J."/>
            <person name="Hornburger P."/>
            <person name="Mueller R.-W."/>
            <person name="Bruemmer F."/>
            <person name="Labrenz M."/>
            <person name="Spormann A.M."/>
            <person name="Op Den Camp H."/>
            <person name="Overmann J."/>
            <person name="Amann R."/>
            <person name="Jetten M.S.M."/>
            <person name="Mascher T."/>
            <person name="Medema M.H."/>
            <person name="Devos D.P."/>
            <person name="Kaster A.-K."/>
            <person name="Ovreas L."/>
            <person name="Rohde M."/>
            <person name="Galperin M.Y."/>
            <person name="Jogler C."/>
        </authorList>
    </citation>
    <scope>NUCLEOTIDE SEQUENCE [LARGE SCALE GENOMIC DNA]</scope>
    <source>
        <strain evidence="1 2">Pan54</strain>
    </source>
</reference>